<evidence type="ECO:0000313" key="7">
    <source>
        <dbReference type="Proteomes" id="UP000307440"/>
    </source>
</evidence>
<accession>A0A5C3L897</accession>
<comment type="pathway">
    <text evidence="2">Protein modification; protein lipoylation via exogenous pathway; protein N(6)-(lipoyl)lysine from lipoate: step 2/2.</text>
</comment>
<dbReference type="InterPro" id="IPR045864">
    <property type="entry name" value="aa-tRNA-synth_II/BPL/LPL"/>
</dbReference>
<comment type="function">
    <text evidence="1">Catalyzes both the ATP-dependent activation of exogenously supplied lipoate to lipoyl-AMP and the transfer of the activated lipoyl onto the lipoyl domains of lipoate-dependent enzymes.</text>
</comment>
<evidence type="ECO:0000256" key="1">
    <source>
        <dbReference type="ARBA" id="ARBA00003253"/>
    </source>
</evidence>
<dbReference type="Proteomes" id="UP000307440">
    <property type="component" value="Unassembled WGS sequence"/>
</dbReference>
<evidence type="ECO:0000256" key="3">
    <source>
        <dbReference type="ARBA" id="ARBA00008242"/>
    </source>
</evidence>
<comment type="similarity">
    <text evidence="3">Belongs to the LplA family.</text>
</comment>
<evidence type="ECO:0000259" key="5">
    <source>
        <dbReference type="PROSITE" id="PS51733"/>
    </source>
</evidence>
<reference evidence="6 7" key="1">
    <citation type="journal article" date="2019" name="Nat. Ecol. Evol.">
        <title>Megaphylogeny resolves global patterns of mushroom evolution.</title>
        <authorList>
            <person name="Varga T."/>
            <person name="Krizsan K."/>
            <person name="Foldi C."/>
            <person name="Dima B."/>
            <person name="Sanchez-Garcia M."/>
            <person name="Sanchez-Ramirez S."/>
            <person name="Szollosi G.J."/>
            <person name="Szarkandi J.G."/>
            <person name="Papp V."/>
            <person name="Albert L."/>
            <person name="Andreopoulos W."/>
            <person name="Angelini C."/>
            <person name="Antonin V."/>
            <person name="Barry K.W."/>
            <person name="Bougher N.L."/>
            <person name="Buchanan P."/>
            <person name="Buyck B."/>
            <person name="Bense V."/>
            <person name="Catcheside P."/>
            <person name="Chovatia M."/>
            <person name="Cooper J."/>
            <person name="Damon W."/>
            <person name="Desjardin D."/>
            <person name="Finy P."/>
            <person name="Geml J."/>
            <person name="Haridas S."/>
            <person name="Hughes K."/>
            <person name="Justo A."/>
            <person name="Karasinski D."/>
            <person name="Kautmanova I."/>
            <person name="Kiss B."/>
            <person name="Kocsube S."/>
            <person name="Kotiranta H."/>
            <person name="LaButti K.M."/>
            <person name="Lechner B.E."/>
            <person name="Liimatainen K."/>
            <person name="Lipzen A."/>
            <person name="Lukacs Z."/>
            <person name="Mihaltcheva S."/>
            <person name="Morgado L.N."/>
            <person name="Niskanen T."/>
            <person name="Noordeloos M.E."/>
            <person name="Ohm R.A."/>
            <person name="Ortiz-Santana B."/>
            <person name="Ovrebo C."/>
            <person name="Racz N."/>
            <person name="Riley R."/>
            <person name="Savchenko A."/>
            <person name="Shiryaev A."/>
            <person name="Soop K."/>
            <person name="Spirin V."/>
            <person name="Szebenyi C."/>
            <person name="Tomsovsky M."/>
            <person name="Tulloss R.E."/>
            <person name="Uehling J."/>
            <person name="Grigoriev I.V."/>
            <person name="Vagvolgyi C."/>
            <person name="Papp T."/>
            <person name="Martin F.M."/>
            <person name="Miettinen O."/>
            <person name="Hibbett D.S."/>
            <person name="Nagy L.G."/>
        </authorList>
    </citation>
    <scope>NUCLEOTIDE SEQUENCE [LARGE SCALE GENOMIC DNA]</scope>
    <source>
        <strain evidence="6 7">CBS 121175</strain>
    </source>
</reference>
<dbReference type="GO" id="GO:0016874">
    <property type="term" value="F:ligase activity"/>
    <property type="evidence" value="ECO:0007669"/>
    <property type="project" value="UniProtKB-KW"/>
</dbReference>
<dbReference type="GO" id="GO:0005739">
    <property type="term" value="C:mitochondrion"/>
    <property type="evidence" value="ECO:0007669"/>
    <property type="project" value="TreeGrafter"/>
</dbReference>
<dbReference type="Gene3D" id="3.30.930.10">
    <property type="entry name" value="Bira Bifunctional Protein, Domain 2"/>
    <property type="match status" value="1"/>
</dbReference>
<dbReference type="EMBL" id="ML210152">
    <property type="protein sequence ID" value="TFK29027.1"/>
    <property type="molecule type" value="Genomic_DNA"/>
</dbReference>
<dbReference type="PANTHER" id="PTHR12561">
    <property type="entry name" value="LIPOATE-PROTEIN LIGASE"/>
    <property type="match status" value="1"/>
</dbReference>
<dbReference type="STRING" id="230819.A0A5C3L897"/>
<dbReference type="OrthoDB" id="201621at2759"/>
<dbReference type="Pfam" id="PF21948">
    <property type="entry name" value="LplA-B_cat"/>
    <property type="match status" value="1"/>
</dbReference>
<evidence type="ECO:0000313" key="6">
    <source>
        <dbReference type="EMBL" id="TFK29027.1"/>
    </source>
</evidence>
<feature type="domain" description="BPL/LPL catalytic" evidence="5">
    <location>
        <begin position="114"/>
        <end position="297"/>
    </location>
</feature>
<dbReference type="NCBIfam" id="TIGR00545">
    <property type="entry name" value="lipoyltrans"/>
    <property type="match status" value="1"/>
</dbReference>
<gene>
    <name evidence="6" type="ORF">FA15DRAFT_664680</name>
</gene>
<sequence>MAHTVLHSSRHVPAGWLNWIRHSCSWSGHPRLKFRTLASVVQPRVTPVSRPREGCSTPVNGSLQLRHASSQTSASDFGGVSILNDWAKHSIFVSTSTDPFFNLSLEDMLFRRHDKTKPLLLIYRDTPCVVIGRNQTPYKEINLAELNRLKIPFIRRKSGGGTVFHDLGNTNYSIHLARTTFDRHVTAQVIVRALQRLGLDAGVNDRNDICIGTNKVSGSAYKIVNNRAYHHGTMLISTRLDTLGNVLRVNKDNLITKGVASVRSPVCNLQQHNPGIGHEEFTNAVIDEFRDEYSVRTEVCFVSDSKEILDEPDIRNGMVELQSWEVLYGQTPEFTHKLERQFPWGHVVGPV</sequence>
<dbReference type="InterPro" id="IPR004562">
    <property type="entry name" value="LipoylTrfase_LipoateP_Ligase"/>
</dbReference>
<evidence type="ECO:0000256" key="4">
    <source>
        <dbReference type="ARBA" id="ARBA00015925"/>
    </source>
</evidence>
<evidence type="ECO:0000256" key="2">
    <source>
        <dbReference type="ARBA" id="ARBA00005085"/>
    </source>
</evidence>
<name>A0A5C3L897_COPMA</name>
<dbReference type="AlphaFoldDB" id="A0A5C3L897"/>
<proteinExistence type="inferred from homology"/>
<dbReference type="GO" id="GO:0009249">
    <property type="term" value="P:protein lipoylation"/>
    <property type="evidence" value="ECO:0007669"/>
    <property type="project" value="InterPro"/>
</dbReference>
<dbReference type="PANTHER" id="PTHR12561:SF3">
    <property type="entry name" value="LIPOYLTRANSFERASE 1, MITOCHONDRIAL"/>
    <property type="match status" value="1"/>
</dbReference>
<keyword evidence="6" id="KW-0808">Transferase</keyword>
<dbReference type="InterPro" id="IPR004143">
    <property type="entry name" value="BPL_LPL_catalytic"/>
</dbReference>
<dbReference type="UniPathway" id="UPA00537">
    <property type="reaction ID" value="UER00595"/>
</dbReference>
<dbReference type="SUPFAM" id="SSF55681">
    <property type="entry name" value="Class II aaRS and biotin synthetases"/>
    <property type="match status" value="1"/>
</dbReference>
<keyword evidence="6" id="KW-0436">Ligase</keyword>
<protein>
    <recommendedName>
        <fullName evidence="4">Putative lipoate-protein ligase A</fullName>
    </recommendedName>
</protein>
<dbReference type="CDD" id="cd16443">
    <property type="entry name" value="LplA"/>
    <property type="match status" value="1"/>
</dbReference>
<dbReference type="GO" id="GO:0017118">
    <property type="term" value="F:lipoyltransferase activity"/>
    <property type="evidence" value="ECO:0007669"/>
    <property type="project" value="TreeGrafter"/>
</dbReference>
<keyword evidence="7" id="KW-1185">Reference proteome</keyword>
<dbReference type="PROSITE" id="PS51733">
    <property type="entry name" value="BPL_LPL_CATALYTIC"/>
    <property type="match status" value="1"/>
</dbReference>
<organism evidence="6 7">
    <name type="scientific">Coprinopsis marcescibilis</name>
    <name type="common">Agaric fungus</name>
    <name type="synonym">Psathyrella marcescibilis</name>
    <dbReference type="NCBI Taxonomy" id="230819"/>
    <lineage>
        <taxon>Eukaryota</taxon>
        <taxon>Fungi</taxon>
        <taxon>Dikarya</taxon>
        <taxon>Basidiomycota</taxon>
        <taxon>Agaricomycotina</taxon>
        <taxon>Agaricomycetes</taxon>
        <taxon>Agaricomycetidae</taxon>
        <taxon>Agaricales</taxon>
        <taxon>Agaricineae</taxon>
        <taxon>Psathyrellaceae</taxon>
        <taxon>Coprinopsis</taxon>
    </lineage>
</organism>